<reference evidence="2 3" key="1">
    <citation type="journal article" date="2012" name="Appl. Environ. Microbiol.">
        <title>Short-read sequencing for genomic analysis of the brown rot fungus Fibroporia radiculosa.</title>
        <authorList>
            <person name="Tang J.D."/>
            <person name="Perkins A.D."/>
            <person name="Sonstegard T.S."/>
            <person name="Schroeder S.G."/>
            <person name="Burgess S.C."/>
            <person name="Diehl S.V."/>
        </authorList>
    </citation>
    <scope>NUCLEOTIDE SEQUENCE [LARGE SCALE GENOMIC DNA]</scope>
    <source>
        <strain evidence="2 3">TFFH 294</strain>
    </source>
</reference>
<feature type="compositionally biased region" description="Polar residues" evidence="1">
    <location>
        <begin position="1"/>
        <end position="15"/>
    </location>
</feature>
<organism evidence="2 3">
    <name type="scientific">Fibroporia radiculosa</name>
    <dbReference type="NCBI Taxonomy" id="599839"/>
    <lineage>
        <taxon>Eukaryota</taxon>
        <taxon>Fungi</taxon>
        <taxon>Dikarya</taxon>
        <taxon>Basidiomycota</taxon>
        <taxon>Agaricomycotina</taxon>
        <taxon>Agaricomycetes</taxon>
        <taxon>Polyporales</taxon>
        <taxon>Fibroporiaceae</taxon>
        <taxon>Fibroporia</taxon>
    </lineage>
</organism>
<protein>
    <submittedName>
        <fullName evidence="2">Uncharacterized protein</fullName>
    </submittedName>
</protein>
<name>J4HW91_9APHY</name>
<evidence type="ECO:0000256" key="1">
    <source>
        <dbReference type="SAM" id="MobiDB-lite"/>
    </source>
</evidence>
<gene>
    <name evidence="2" type="ORF">FIBRA_03923</name>
</gene>
<proteinExistence type="predicted"/>
<keyword evidence="3" id="KW-1185">Reference proteome</keyword>
<accession>J4HW91</accession>
<sequence length="97" mass="11096">MTSDGEAQMEDQQPQPVEAERCVQTRKTRNDGQVEEQETRIDVQEEVWDVGEKIHDMDVTIEYMTKDLQDIEAELRERGEQPDMAVVDAVGEYVPAG</sequence>
<dbReference type="Proteomes" id="UP000006352">
    <property type="component" value="Unassembled WGS sequence"/>
</dbReference>
<evidence type="ECO:0000313" key="2">
    <source>
        <dbReference type="EMBL" id="CCM01852.1"/>
    </source>
</evidence>
<dbReference type="AlphaFoldDB" id="J4HW91"/>
<dbReference type="InParanoid" id="J4HW91"/>
<dbReference type="HOGENOM" id="CLU_2346707_0_0_1"/>
<evidence type="ECO:0000313" key="3">
    <source>
        <dbReference type="Proteomes" id="UP000006352"/>
    </source>
</evidence>
<dbReference type="EMBL" id="HE797052">
    <property type="protein sequence ID" value="CCM01852.1"/>
    <property type="molecule type" value="Genomic_DNA"/>
</dbReference>
<feature type="compositionally biased region" description="Basic and acidic residues" evidence="1">
    <location>
        <begin position="18"/>
        <end position="38"/>
    </location>
</feature>
<dbReference type="GeneID" id="24096763"/>
<dbReference type="RefSeq" id="XP_012181135.1">
    <property type="nucleotide sequence ID" value="XM_012325745.1"/>
</dbReference>
<feature type="region of interest" description="Disordered" evidence="1">
    <location>
        <begin position="1"/>
        <end position="38"/>
    </location>
</feature>